<dbReference type="Pfam" id="PF13439">
    <property type="entry name" value="Glyco_transf_4"/>
    <property type="match status" value="1"/>
</dbReference>
<dbReference type="GO" id="GO:0103011">
    <property type="term" value="F:mannosylfructose-phosphate synthase activity"/>
    <property type="evidence" value="ECO:0007669"/>
    <property type="project" value="UniProtKB-EC"/>
</dbReference>
<dbReference type="AlphaFoldDB" id="A0A1V6C8U1"/>
<proteinExistence type="predicted"/>
<comment type="caution">
    <text evidence="4">The sequence shown here is derived from an EMBL/GenBank/DDBJ whole genome shotgun (WGS) entry which is preliminary data.</text>
</comment>
<dbReference type="EMBL" id="MWDQ01000087">
    <property type="protein sequence ID" value="OQB73295.1"/>
    <property type="molecule type" value="Genomic_DNA"/>
</dbReference>
<dbReference type="InterPro" id="IPR028098">
    <property type="entry name" value="Glyco_trans_4-like_N"/>
</dbReference>
<dbReference type="Gene3D" id="3.40.50.2000">
    <property type="entry name" value="Glycogen Phosphorylase B"/>
    <property type="match status" value="2"/>
</dbReference>
<accession>A0A1V6C8U1</accession>
<organism evidence="4">
    <name type="scientific">candidate division TA06 bacterium ADurb.Bin131</name>
    <dbReference type="NCBI Taxonomy" id="1852827"/>
    <lineage>
        <taxon>Bacteria</taxon>
        <taxon>Bacteria division TA06</taxon>
    </lineage>
</organism>
<feature type="domain" description="Glycosyl transferase family 1" evidence="2">
    <location>
        <begin position="199"/>
        <end position="354"/>
    </location>
</feature>
<keyword evidence="1 4" id="KW-0808">Transferase</keyword>
<dbReference type="SUPFAM" id="SSF53756">
    <property type="entry name" value="UDP-Glycosyltransferase/glycogen phosphorylase"/>
    <property type="match status" value="1"/>
</dbReference>
<sequence>MRVSLGVTLQVQNAAGLEIWTKEFIKALGNIDKENEYIIFDYFWRDFEQRKKMAFLPKQNNFSLYLKKAPRPIITYFEDHKISIIERWLEKKNIDIFHSTGYFLPYLRKIKAITTIHGLDFEEMDAYWYKEPWYRNVPIYVKRADSIIAVSEYVKASLMRYYKIPQQKICVAYPGVGEEFIRIKDKTKLNNFSKRFSIPSPYILTVATSVERKNLKRVLESYYRIKKLNPGLKLVIVGNKKSIQMPLVSEIEKMDLKNQVYFPGYIGPTDLVYFYNLAEVFLFPSLYEGFGLPVLEAMACGCPVITSNISALPEVVGDAAILVNPYSVEEISTAMEKVLTNKTLRLELAEKGLKRAREFSWKKNARETLELYKKVLQ</sequence>
<evidence type="ECO:0000313" key="4">
    <source>
        <dbReference type="EMBL" id="OQB73295.1"/>
    </source>
</evidence>
<feature type="domain" description="Glycosyltransferase subfamily 4-like N-terminal" evidence="3">
    <location>
        <begin position="83"/>
        <end position="176"/>
    </location>
</feature>
<evidence type="ECO:0000259" key="2">
    <source>
        <dbReference type="Pfam" id="PF00534"/>
    </source>
</evidence>
<evidence type="ECO:0000256" key="1">
    <source>
        <dbReference type="ARBA" id="ARBA00022679"/>
    </source>
</evidence>
<dbReference type="CDD" id="cd03809">
    <property type="entry name" value="GT4_MtfB-like"/>
    <property type="match status" value="1"/>
</dbReference>
<protein>
    <submittedName>
        <fullName evidence="4">Mannosylfructose-phosphate synthase</fullName>
        <ecNumber evidence="4">2.4.1.246</ecNumber>
    </submittedName>
</protein>
<dbReference type="Proteomes" id="UP000485562">
    <property type="component" value="Unassembled WGS sequence"/>
</dbReference>
<reference evidence="4" key="1">
    <citation type="submission" date="2017-02" db="EMBL/GenBank/DDBJ databases">
        <title>Delving into the versatile metabolic prowess of the omnipresent phylum Bacteroidetes.</title>
        <authorList>
            <person name="Nobu M.K."/>
            <person name="Mei R."/>
            <person name="Narihiro T."/>
            <person name="Kuroda K."/>
            <person name="Liu W.-T."/>
        </authorList>
    </citation>
    <scope>NUCLEOTIDE SEQUENCE</scope>
    <source>
        <strain evidence="4">ADurb.Bin131</strain>
    </source>
</reference>
<dbReference type="InterPro" id="IPR001296">
    <property type="entry name" value="Glyco_trans_1"/>
</dbReference>
<dbReference type="Pfam" id="PF00534">
    <property type="entry name" value="Glycos_transf_1"/>
    <property type="match status" value="1"/>
</dbReference>
<gene>
    <name evidence="4" type="primary">mfpsA</name>
    <name evidence="4" type="ORF">BWX89_01029</name>
</gene>
<dbReference type="FunFam" id="3.40.50.2000:FF:000119">
    <property type="entry name" value="Glycosyl transferase group 1"/>
    <property type="match status" value="1"/>
</dbReference>
<keyword evidence="4" id="KW-0328">Glycosyltransferase</keyword>
<dbReference type="PANTHER" id="PTHR46401">
    <property type="entry name" value="GLYCOSYLTRANSFERASE WBBK-RELATED"/>
    <property type="match status" value="1"/>
</dbReference>
<dbReference type="PANTHER" id="PTHR46401:SF2">
    <property type="entry name" value="GLYCOSYLTRANSFERASE WBBK-RELATED"/>
    <property type="match status" value="1"/>
</dbReference>
<dbReference type="EC" id="2.4.1.246" evidence="4"/>
<evidence type="ECO:0000259" key="3">
    <source>
        <dbReference type="Pfam" id="PF13439"/>
    </source>
</evidence>
<name>A0A1V6C8U1_UNCT6</name>
<dbReference type="GO" id="GO:0009103">
    <property type="term" value="P:lipopolysaccharide biosynthetic process"/>
    <property type="evidence" value="ECO:0007669"/>
    <property type="project" value="TreeGrafter"/>
</dbReference>